<dbReference type="Pfam" id="PF17289">
    <property type="entry name" value="Terminase_6C"/>
    <property type="match status" value="1"/>
</dbReference>
<dbReference type="InterPro" id="IPR027417">
    <property type="entry name" value="P-loop_NTPase"/>
</dbReference>
<dbReference type="InterPro" id="IPR006517">
    <property type="entry name" value="Phage_terminase_lsu-like_C"/>
</dbReference>
<dbReference type="eggNOG" id="COG5410">
    <property type="taxonomic scope" value="Bacteria"/>
</dbReference>
<feature type="domain" description="Terminase large subunit gp17-like C-terminal" evidence="2">
    <location>
        <begin position="314"/>
        <end position="454"/>
    </location>
</feature>
<keyword evidence="4" id="KW-1185">Reference proteome</keyword>
<evidence type="ECO:0000256" key="1">
    <source>
        <dbReference type="ARBA" id="ARBA00022612"/>
    </source>
</evidence>
<dbReference type="AlphaFoldDB" id="M9R9U2"/>
<reference evidence="3 4" key="1">
    <citation type="journal article" date="2013" name="PLoS ONE">
        <title>Poles Apart: Arctic and Antarctic Octadecabacter strains Share High Genome Plasticity and a New Type of Xanthorhodopsin.</title>
        <authorList>
            <person name="Vollmers J."/>
            <person name="Voget S."/>
            <person name="Dietrich S."/>
            <person name="Gollnow K."/>
            <person name="Smits M."/>
            <person name="Meyer K."/>
            <person name="Brinkhoff T."/>
            <person name="Simon M."/>
            <person name="Daniel R."/>
        </authorList>
    </citation>
    <scope>NUCLEOTIDE SEQUENCE [LARGE SCALE GENOMIC DNA]</scope>
    <source>
        <strain evidence="3 4">307</strain>
    </source>
</reference>
<dbReference type="Proteomes" id="UP000005307">
    <property type="component" value="Chromosome"/>
</dbReference>
<dbReference type="InterPro" id="IPR035421">
    <property type="entry name" value="Terminase_6C"/>
</dbReference>
<dbReference type="HOGENOM" id="CLU_028165_1_0_5"/>
<dbReference type="Gene3D" id="3.30.420.240">
    <property type="match status" value="1"/>
</dbReference>
<evidence type="ECO:0000313" key="4">
    <source>
        <dbReference type="Proteomes" id="UP000005307"/>
    </source>
</evidence>
<organism evidence="3 4">
    <name type="scientific">Octadecabacter antarcticus 307</name>
    <dbReference type="NCBI Taxonomy" id="391626"/>
    <lineage>
        <taxon>Bacteria</taxon>
        <taxon>Pseudomonadati</taxon>
        <taxon>Pseudomonadota</taxon>
        <taxon>Alphaproteobacteria</taxon>
        <taxon>Rhodobacterales</taxon>
        <taxon>Roseobacteraceae</taxon>
        <taxon>Octadecabacter</taxon>
    </lineage>
</organism>
<dbReference type="STRING" id="391626.OAN307_c07700"/>
<dbReference type="Gene3D" id="3.40.50.300">
    <property type="entry name" value="P-loop containing nucleotide triphosphate hydrolases"/>
    <property type="match status" value="1"/>
</dbReference>
<gene>
    <name evidence="3" type="ORF">OAN307_c07700</name>
</gene>
<evidence type="ECO:0000313" key="3">
    <source>
        <dbReference type="EMBL" id="AGI66495.1"/>
    </source>
</evidence>
<sequence length="471" mass="53343">MINIDQADMLAVLLRRDLSSFIQRSFATVDPGGTYLHNWHIDAIAHQLERVACGETKRLIITMPPRSLKSISASIAFVAWMLGRYPMTRILAVSYSESLAEKLAFDCRKVLASNWYQDTFPLTRIASNRSRKCDFETTRGGGRYSTSVGGALTGRGGDLIIIDDPHKPDEAQSDVRRNSVLEWYGSTLLSRCNDPVNTPIILIQQRIHENDLAGKLLDQGGWEHLNLQAVAEVARSFDLGRHGMIHRMEGDLLHAERLPRTLLDSYKTELGSYVYAAQYQQRPAPLEGGIVKWGWFQSYDIAPKPEGRDEIVQSWDTASSAGELNDYSVCTTWLVRRPQAWLLDLWRGRLEYPDLQRKIHSMSVQMNAKCVLIEQAGSGLSLIQDLKRNSELNVIGIVPKQDKATRLMSVSAMIEAGRVLVPKEAAWLADFRRELTLFPNARHDDQVDSLSQFLKWMEQPQFQWYVSGPDL</sequence>
<dbReference type="NCBIfam" id="TIGR01630">
    <property type="entry name" value="psiM2_ORF9"/>
    <property type="match status" value="1"/>
</dbReference>
<dbReference type="OrthoDB" id="9771580at2"/>
<dbReference type="RefSeq" id="WP_015498542.1">
    <property type="nucleotide sequence ID" value="NC_020911.1"/>
</dbReference>
<keyword evidence="1" id="KW-1188">Viral release from host cell</keyword>
<protein>
    <recommendedName>
        <fullName evidence="2">Terminase large subunit gp17-like C-terminal domain-containing protein</fullName>
    </recommendedName>
</protein>
<evidence type="ECO:0000259" key="2">
    <source>
        <dbReference type="Pfam" id="PF17289"/>
    </source>
</evidence>
<dbReference type="eggNOG" id="COG5362">
    <property type="taxonomic scope" value="Bacteria"/>
</dbReference>
<accession>M9R9U2</accession>
<dbReference type="EMBL" id="CP003740">
    <property type="protein sequence ID" value="AGI66495.1"/>
    <property type="molecule type" value="Genomic_DNA"/>
</dbReference>
<proteinExistence type="predicted"/>
<name>M9R9U2_9RHOB</name>
<dbReference type="KEGG" id="oat:OAN307_c07700"/>